<protein>
    <recommendedName>
        <fullName evidence="4">Transposase</fullName>
    </recommendedName>
</protein>
<sequence>MDVLNFLRYATKKECKVVEIYTEFFRSRVETYLSSPGMSKVVIEEVPTQEGSPELNMSKKKEVGQSSSCKRRLMIGWDEPKEPSKVNEVGKGGMMDTTTMVVEPEGALNEGVALNDSDFADFFNDIAATFNEQQQYEVGDDDAQGDDDADAEGDDDDAEGEVSDYELKDDNGMVKVEVEMGDFDDHVGGIHHDVLDNDMEDYQSYLDEDDMEERVNYLKKLKAERGSKAKDSGINFYVGQVFGTKEGIKKMIDTHAIESRRQIICVKNDASRIRAVCLGTIPEIGGPSKVTKRMVRKKGVYGPGQSNPIVGGPNKTKKWAKPIPDCPWVLHISKGVNEHSWMVKTYVDTHKCLQTREVRACTAAFLSQEIEETLMANPEIPVKSLQVTLEQKYENNISHMKSFRAKQIAMKKLMGDYGQQYTVLRDYICELLRTNPGTTVKLDVVTDGQLNNDTRQFKRIYVCLGALKKGFAAGKRDLLGLDGAFMKGPFPG</sequence>
<keyword evidence="3" id="KW-1185">Reference proteome</keyword>
<dbReference type="PANTHER" id="PTHR31973:SF190">
    <property type="entry name" value="MULE TRANSPOSASE DOMAIN-CONTAINING PROTEIN"/>
    <property type="match status" value="1"/>
</dbReference>
<dbReference type="PANTHER" id="PTHR31973">
    <property type="entry name" value="POLYPROTEIN, PUTATIVE-RELATED"/>
    <property type="match status" value="1"/>
</dbReference>
<comment type="caution">
    <text evidence="2">The sequence shown here is derived from an EMBL/GenBank/DDBJ whole genome shotgun (WGS) entry which is preliminary data.</text>
</comment>
<evidence type="ECO:0008006" key="4">
    <source>
        <dbReference type="Google" id="ProtNLM"/>
    </source>
</evidence>
<reference evidence="2" key="1">
    <citation type="submission" date="2023-03" db="EMBL/GenBank/DDBJ databases">
        <title>Chromosome-scale reference genome and RAD-based genetic map of yellow starthistle (Centaurea solstitialis) reveal putative structural variation and QTLs associated with invader traits.</title>
        <authorList>
            <person name="Reatini B."/>
            <person name="Cang F.A."/>
            <person name="Jiang Q."/>
            <person name="Mckibben M.T.W."/>
            <person name="Barker M.S."/>
            <person name="Rieseberg L.H."/>
            <person name="Dlugosch K.M."/>
        </authorList>
    </citation>
    <scope>NUCLEOTIDE SEQUENCE</scope>
    <source>
        <strain evidence="2">CAN-66</strain>
        <tissue evidence="2">Leaf</tissue>
    </source>
</reference>
<dbReference type="Proteomes" id="UP001172457">
    <property type="component" value="Chromosome 3"/>
</dbReference>
<dbReference type="EMBL" id="JARYMX010000003">
    <property type="protein sequence ID" value="KAJ9558166.1"/>
    <property type="molecule type" value="Genomic_DNA"/>
</dbReference>
<name>A0AA38TPY3_9ASTR</name>
<dbReference type="AlphaFoldDB" id="A0AA38TPY3"/>
<feature type="region of interest" description="Disordered" evidence="1">
    <location>
        <begin position="133"/>
        <end position="162"/>
    </location>
</feature>
<organism evidence="2 3">
    <name type="scientific">Centaurea solstitialis</name>
    <name type="common">yellow star-thistle</name>
    <dbReference type="NCBI Taxonomy" id="347529"/>
    <lineage>
        <taxon>Eukaryota</taxon>
        <taxon>Viridiplantae</taxon>
        <taxon>Streptophyta</taxon>
        <taxon>Embryophyta</taxon>
        <taxon>Tracheophyta</taxon>
        <taxon>Spermatophyta</taxon>
        <taxon>Magnoliopsida</taxon>
        <taxon>eudicotyledons</taxon>
        <taxon>Gunneridae</taxon>
        <taxon>Pentapetalae</taxon>
        <taxon>asterids</taxon>
        <taxon>campanulids</taxon>
        <taxon>Asterales</taxon>
        <taxon>Asteraceae</taxon>
        <taxon>Carduoideae</taxon>
        <taxon>Cardueae</taxon>
        <taxon>Centaureinae</taxon>
        <taxon>Centaurea</taxon>
    </lineage>
</organism>
<evidence type="ECO:0000313" key="3">
    <source>
        <dbReference type="Proteomes" id="UP001172457"/>
    </source>
</evidence>
<accession>A0AA38TPY3</accession>
<gene>
    <name evidence="2" type="ORF">OSB04_012780</name>
</gene>
<evidence type="ECO:0000256" key="1">
    <source>
        <dbReference type="SAM" id="MobiDB-lite"/>
    </source>
</evidence>
<evidence type="ECO:0000313" key="2">
    <source>
        <dbReference type="EMBL" id="KAJ9558166.1"/>
    </source>
</evidence>
<proteinExistence type="predicted"/>
<feature type="compositionally biased region" description="Acidic residues" evidence="1">
    <location>
        <begin position="138"/>
        <end position="162"/>
    </location>
</feature>